<gene>
    <name evidence="1" type="ORF">CKG00_08090</name>
</gene>
<accession>A0A433ZW41</accession>
<dbReference type="InterPro" id="IPR031894">
    <property type="entry name" value="RexA"/>
</dbReference>
<evidence type="ECO:0000313" key="1">
    <source>
        <dbReference type="EMBL" id="RUT66358.1"/>
    </source>
</evidence>
<sequence>MEKVRMKTNYFTHRLFPADGSVISQPISDSLQEMISNGANSTMMAGEYYVIQHLGRDVYTLIKTNSKDVFRKLNVKNKACVDLSKILDSDEKIAFASFFIVKGNAVGFSSTLHSPRINKLAEMYDLFMFSRNDDHNINFTPITIGVTPHDVMQCAHVGKITMKIEKNQKLIDGLSTFFSGDVKYDDVDSFEIKIIPKRRKDIKDTFSGVITRLPPEVMAVAVSAKEKMGDLATDLNVISANTVYDLVTDSSTIVTQMEDNFATNATLRGLGY</sequence>
<comment type="caution">
    <text evidence="1">The sequence shown here is derived from an EMBL/GenBank/DDBJ whole genome shotgun (WGS) entry which is preliminary data.</text>
</comment>
<dbReference type="Proteomes" id="UP000286908">
    <property type="component" value="Unassembled WGS sequence"/>
</dbReference>
<evidence type="ECO:0000313" key="2">
    <source>
        <dbReference type="Proteomes" id="UP000286908"/>
    </source>
</evidence>
<organism evidence="1 2">
    <name type="scientific">Morganella morganii</name>
    <name type="common">Proteus morganii</name>
    <dbReference type="NCBI Taxonomy" id="582"/>
    <lineage>
        <taxon>Bacteria</taxon>
        <taxon>Pseudomonadati</taxon>
        <taxon>Pseudomonadota</taxon>
        <taxon>Gammaproteobacteria</taxon>
        <taxon>Enterobacterales</taxon>
        <taxon>Morganellaceae</taxon>
        <taxon>Morganella</taxon>
    </lineage>
</organism>
<dbReference type="OrthoDB" id="7056906at2"/>
<dbReference type="Pfam" id="PF15969">
    <property type="entry name" value="RexA"/>
    <property type="match status" value="1"/>
</dbReference>
<proteinExistence type="predicted"/>
<dbReference type="AlphaFoldDB" id="A0A433ZW41"/>
<name>A0A433ZW41_MORMO</name>
<dbReference type="EMBL" id="NRQY01000001">
    <property type="protein sequence ID" value="RUT66358.1"/>
    <property type="molecule type" value="Genomic_DNA"/>
</dbReference>
<reference evidence="1 2" key="1">
    <citation type="submission" date="2017-08" db="EMBL/GenBank/DDBJ databases">
        <title>Draft genome sequence of pheromone producing symbiont Morganella morganii, of the female New Zealand grass grub Costelytra giveni.</title>
        <authorList>
            <person name="Laugraud A."/>
            <person name="Young S.D."/>
            <person name="Hurst M.H."/>
        </authorList>
    </citation>
    <scope>NUCLEOTIDE SEQUENCE [LARGE SCALE GENOMIC DNA]</scope>
    <source>
        <strain evidence="1 2">MMsCG</strain>
    </source>
</reference>
<protein>
    <submittedName>
        <fullName evidence="1">Uncharacterized protein</fullName>
    </submittedName>
</protein>